<comment type="caution">
    <text evidence="3">The sequence shown here is derived from an EMBL/GenBank/DDBJ whole genome shotgun (WGS) entry which is preliminary data.</text>
</comment>
<name>A0ABR8BE55_9NOSO</name>
<evidence type="ECO:0000259" key="2">
    <source>
        <dbReference type="Pfam" id="PF13699"/>
    </source>
</evidence>
<reference evidence="3 4" key="1">
    <citation type="journal article" date="2020" name="ISME J.">
        <title>Comparative genomics reveals insights into cyanobacterial evolution and habitat adaptation.</title>
        <authorList>
            <person name="Chen M.Y."/>
            <person name="Teng W.K."/>
            <person name="Zhao L."/>
            <person name="Hu C.X."/>
            <person name="Zhou Y.K."/>
            <person name="Han B.P."/>
            <person name="Song L.R."/>
            <person name="Shu W.S."/>
        </authorList>
    </citation>
    <scope>NUCLEOTIDE SEQUENCE [LARGE SCALE GENOMIC DNA]</scope>
    <source>
        <strain evidence="3 4">FACHB-3921</strain>
    </source>
</reference>
<feature type="region of interest" description="Disordered" evidence="1">
    <location>
        <begin position="1"/>
        <end position="33"/>
    </location>
</feature>
<dbReference type="Pfam" id="PF13699">
    <property type="entry name" value="eCIS_core"/>
    <property type="match status" value="1"/>
</dbReference>
<gene>
    <name evidence="3" type="ORF">H6G14_11875</name>
</gene>
<dbReference type="InterPro" id="IPR025295">
    <property type="entry name" value="eCIS_core_dom"/>
</dbReference>
<dbReference type="Proteomes" id="UP000621307">
    <property type="component" value="Unassembled WGS sequence"/>
</dbReference>
<sequence length="778" mass="87342">MAAGKQARQHSEQDRQRNVTQTERTAERDGMSALFPGWQVMQSGQDDIPTEMQQTLGNRAVGELLKPKSHQRGQLPLVVQPKLTVGAAGDRYEQEADRIAAAVVEHIHSPAAATGDGQAVQRRLKEDELRMKPMTYLQREAMEEDDELQMKPLVQRVGAEGGEVSADFESEINRARGGGQPLATELQAKIGQAMGADFSRVRVHTDEQADALNRRVGARAFTTGQDLFFKWGEYQPGSWGGQELIAHELTHVVQQSSPYYIQRVLYVGRATKEPVSEKELEKVTASIHPYRESKLKQLADDDKPHKFATWDDVINDIPIKRYRTYLEYIEDECLAELNKAWGEDYKTWRQAETMTLALKGYLTADELSQFYQWQGKVNTMKSMPYAHAVYERPVSAIAKPPVSAKAVVVDDDEPELGIDREEKPSSEIIGSRAEKPLVAARAVVVDDEPELGIDREEKPSLEVIGSRAEKPVVASGETYGSTKPTNIEKMKRYGKELWTGLMWINDTVSAVGAWLKSEGEGMVERIGDPLPEIVNIASNILGFVDLLRGIKMLYSLVSRIRLCMEFRKQSTYSDEAVKIGGMTSEYAETLRYSSKKILRSILSMTAKTLTLLSSGVSRIVTIATGGITGVAEAVLKTIGNVRSIVEVGFRSIKAYYKRIKGTKGVNRGKKAKQILEEAGQGSLYAATIIQKMNLPSPQDFQTIYKDKVELKLQESDPGYKDSIYERHAILLFLHHIKYTRTRTPQEVIEVIKNQYMDKKEDVKQRIESMIAYELRSFV</sequence>
<dbReference type="EMBL" id="JACJQL010000014">
    <property type="protein sequence ID" value="MBD2251994.1"/>
    <property type="molecule type" value="Genomic_DNA"/>
</dbReference>
<proteinExistence type="predicted"/>
<organism evidence="3 4">
    <name type="scientific">Nostoc parmelioides FACHB-3921</name>
    <dbReference type="NCBI Taxonomy" id="2692909"/>
    <lineage>
        <taxon>Bacteria</taxon>
        <taxon>Bacillati</taxon>
        <taxon>Cyanobacteriota</taxon>
        <taxon>Cyanophyceae</taxon>
        <taxon>Nostocales</taxon>
        <taxon>Nostocaceae</taxon>
        <taxon>Nostoc</taxon>
    </lineage>
</organism>
<accession>A0ABR8BE55</accession>
<keyword evidence="4" id="KW-1185">Reference proteome</keyword>
<protein>
    <submittedName>
        <fullName evidence="3">DUF4157 domain-containing protein</fullName>
    </submittedName>
</protein>
<evidence type="ECO:0000313" key="4">
    <source>
        <dbReference type="Proteomes" id="UP000621307"/>
    </source>
</evidence>
<feature type="domain" description="eCIS core" evidence="2">
    <location>
        <begin position="181"/>
        <end position="257"/>
    </location>
</feature>
<evidence type="ECO:0000313" key="3">
    <source>
        <dbReference type="EMBL" id="MBD2251994.1"/>
    </source>
</evidence>
<dbReference type="RefSeq" id="WP_190567622.1">
    <property type="nucleotide sequence ID" value="NZ_JACJQL010000014.1"/>
</dbReference>
<evidence type="ECO:0000256" key="1">
    <source>
        <dbReference type="SAM" id="MobiDB-lite"/>
    </source>
</evidence>